<dbReference type="EMBL" id="JAPHEG010000011">
    <property type="protein sequence ID" value="MDF2954377.1"/>
    <property type="molecule type" value="Genomic_DNA"/>
</dbReference>
<dbReference type="SUPFAM" id="SSF54909">
    <property type="entry name" value="Dimeric alpha+beta barrel"/>
    <property type="match status" value="1"/>
</dbReference>
<dbReference type="InterPro" id="IPR036390">
    <property type="entry name" value="WH_DNA-bd_sf"/>
</dbReference>
<dbReference type="InterPro" id="IPR019888">
    <property type="entry name" value="Tscrpt_reg_AsnC-like"/>
</dbReference>
<evidence type="ECO:0000256" key="3">
    <source>
        <dbReference type="ARBA" id="ARBA00023163"/>
    </source>
</evidence>
<keyword evidence="3" id="KW-0804">Transcription</keyword>
<dbReference type="PANTHER" id="PTHR30154:SF34">
    <property type="entry name" value="TRANSCRIPTIONAL REGULATOR AZLB"/>
    <property type="match status" value="1"/>
</dbReference>
<dbReference type="GO" id="GO:0043565">
    <property type="term" value="F:sequence-specific DNA binding"/>
    <property type="evidence" value="ECO:0007669"/>
    <property type="project" value="InterPro"/>
</dbReference>
<accession>A0AAE3P370</accession>
<feature type="domain" description="HTH asnC-type" evidence="4">
    <location>
        <begin position="5"/>
        <end position="66"/>
    </location>
</feature>
<dbReference type="GO" id="GO:0043200">
    <property type="term" value="P:response to amino acid"/>
    <property type="evidence" value="ECO:0007669"/>
    <property type="project" value="TreeGrafter"/>
</dbReference>
<dbReference type="SMART" id="SM00344">
    <property type="entry name" value="HTH_ASNC"/>
    <property type="match status" value="1"/>
</dbReference>
<dbReference type="Pfam" id="PF13412">
    <property type="entry name" value="HTH_24"/>
    <property type="match status" value="1"/>
</dbReference>
<dbReference type="PANTHER" id="PTHR30154">
    <property type="entry name" value="LEUCINE-RESPONSIVE REGULATORY PROTEIN"/>
    <property type="match status" value="1"/>
</dbReference>
<protein>
    <submittedName>
        <fullName evidence="5">DNA-binding transcriptional regulator</fullName>
    </submittedName>
</protein>
<comment type="caution">
    <text evidence="5">The sequence shown here is derived from an EMBL/GenBank/DDBJ whole genome shotgun (WGS) entry which is preliminary data.</text>
</comment>
<gene>
    <name evidence="5" type="ORF">OD816_001622</name>
</gene>
<sequence>MSEKLDDLDKKILSLLLGDARISYRELARNLKVSVNTVIRRINDMKERGVLLNFIPLIDAKKVGLDVTVIVGIVVEGGHLVEVERELARRQEVCAVYDVTGEFDAIIVAKFKNTTELNAFIKSTLGMKHVQRTCTFVVLNVVKEDYRVYLPE</sequence>
<dbReference type="Proteomes" id="UP001144110">
    <property type="component" value="Unassembled WGS sequence"/>
</dbReference>
<dbReference type="PRINTS" id="PR00033">
    <property type="entry name" value="HTHASNC"/>
</dbReference>
<dbReference type="InterPro" id="IPR000485">
    <property type="entry name" value="AsnC-type_HTH_dom"/>
</dbReference>
<dbReference type="GO" id="GO:0005829">
    <property type="term" value="C:cytosol"/>
    <property type="evidence" value="ECO:0007669"/>
    <property type="project" value="TreeGrafter"/>
</dbReference>
<dbReference type="InterPro" id="IPR019887">
    <property type="entry name" value="Tscrpt_reg_AsnC/Lrp_C"/>
</dbReference>
<dbReference type="Gene3D" id="1.10.10.10">
    <property type="entry name" value="Winged helix-like DNA-binding domain superfamily/Winged helix DNA-binding domain"/>
    <property type="match status" value="1"/>
</dbReference>
<evidence type="ECO:0000313" key="6">
    <source>
        <dbReference type="Proteomes" id="UP001144110"/>
    </source>
</evidence>
<dbReference type="InterPro" id="IPR011008">
    <property type="entry name" value="Dimeric_a/b-barrel"/>
</dbReference>
<dbReference type="Pfam" id="PF01037">
    <property type="entry name" value="AsnC_trans_reg"/>
    <property type="match status" value="1"/>
</dbReference>
<evidence type="ECO:0000259" key="4">
    <source>
        <dbReference type="PROSITE" id="PS50956"/>
    </source>
</evidence>
<evidence type="ECO:0000313" key="5">
    <source>
        <dbReference type="EMBL" id="MDF2954377.1"/>
    </source>
</evidence>
<proteinExistence type="predicted"/>
<evidence type="ECO:0000256" key="1">
    <source>
        <dbReference type="ARBA" id="ARBA00023015"/>
    </source>
</evidence>
<name>A0AAE3P370_9BACT</name>
<dbReference type="PROSITE" id="PS50956">
    <property type="entry name" value="HTH_ASNC_2"/>
    <property type="match status" value="1"/>
</dbReference>
<reference evidence="5" key="1">
    <citation type="submission" date="2022-11" db="EMBL/GenBank/DDBJ databases">
        <title>Candidatus Alkanophaga archaea from heated hydrothermal vent sediment oxidize petroleum alkanes.</title>
        <authorList>
            <person name="Zehnle H."/>
            <person name="Laso-Perez R."/>
            <person name="Lipp J."/>
            <person name="Teske A."/>
            <person name="Wegener G."/>
        </authorList>
    </citation>
    <scope>NUCLEOTIDE SEQUENCE</scope>
    <source>
        <strain evidence="5">MCA70</strain>
    </source>
</reference>
<dbReference type="SUPFAM" id="SSF46785">
    <property type="entry name" value="Winged helix' DNA-binding domain"/>
    <property type="match status" value="1"/>
</dbReference>
<evidence type="ECO:0000256" key="2">
    <source>
        <dbReference type="ARBA" id="ARBA00023125"/>
    </source>
</evidence>
<keyword evidence="2 5" id="KW-0238">DNA-binding</keyword>
<keyword evidence="1" id="KW-0805">Transcription regulation</keyword>
<dbReference type="Gene3D" id="3.30.70.920">
    <property type="match status" value="1"/>
</dbReference>
<organism evidence="5 6">
    <name type="scientific">Candidatus Thermodesulfobacterium syntrophicum</name>
    <dbReference type="NCBI Taxonomy" id="3060442"/>
    <lineage>
        <taxon>Bacteria</taxon>
        <taxon>Pseudomonadati</taxon>
        <taxon>Thermodesulfobacteriota</taxon>
        <taxon>Thermodesulfobacteria</taxon>
        <taxon>Thermodesulfobacteriales</taxon>
        <taxon>Thermodesulfobacteriaceae</taxon>
        <taxon>Thermodesulfobacterium</taxon>
    </lineage>
</organism>
<dbReference type="AlphaFoldDB" id="A0AAE3P370"/>
<dbReference type="InterPro" id="IPR036388">
    <property type="entry name" value="WH-like_DNA-bd_sf"/>
</dbReference>